<reference evidence="2 3" key="1">
    <citation type="submission" date="2018-07" db="EMBL/GenBank/DDBJ databases">
        <title>Complete genome sequence of Flavobacterium arcticum type strain SM1502T.</title>
        <authorList>
            <person name="Li Y."/>
            <person name="Li D.-D."/>
        </authorList>
    </citation>
    <scope>NUCLEOTIDE SEQUENCE [LARGE SCALE GENOMIC DNA]</scope>
    <source>
        <strain evidence="2 3">SM1502</strain>
    </source>
</reference>
<protein>
    <submittedName>
        <fullName evidence="2">Uncharacterized protein</fullName>
    </submittedName>
</protein>
<keyword evidence="1" id="KW-0472">Membrane</keyword>
<gene>
    <name evidence="2" type="ORF">DVK85_09515</name>
</gene>
<organism evidence="2 3">
    <name type="scientific">Flavobacterium arcticum</name>
    <dbReference type="NCBI Taxonomy" id="1784713"/>
    <lineage>
        <taxon>Bacteria</taxon>
        <taxon>Pseudomonadati</taxon>
        <taxon>Bacteroidota</taxon>
        <taxon>Flavobacteriia</taxon>
        <taxon>Flavobacteriales</taxon>
        <taxon>Flavobacteriaceae</taxon>
        <taxon>Flavobacterium</taxon>
    </lineage>
</organism>
<dbReference type="EMBL" id="CP031188">
    <property type="protein sequence ID" value="AXG74459.1"/>
    <property type="molecule type" value="Genomic_DNA"/>
</dbReference>
<evidence type="ECO:0000313" key="2">
    <source>
        <dbReference type="EMBL" id="AXG74459.1"/>
    </source>
</evidence>
<keyword evidence="1" id="KW-0812">Transmembrane</keyword>
<keyword evidence="1" id="KW-1133">Transmembrane helix</keyword>
<proteinExistence type="predicted"/>
<dbReference type="KEGG" id="fat:DVK85_09515"/>
<sequence length="77" mass="8575">MGAMAIFFIEGLYIKTFNIVGHLTITVLSMPISFIDRSYPFYAPVPPYQAILLLMLNVAIHAGIAVFIIKTTKKNKS</sequence>
<feature type="transmembrane region" description="Helical" evidence="1">
    <location>
        <begin position="47"/>
        <end position="69"/>
    </location>
</feature>
<evidence type="ECO:0000256" key="1">
    <source>
        <dbReference type="SAM" id="Phobius"/>
    </source>
</evidence>
<name>A0A345HCZ9_9FLAO</name>
<accession>A0A345HCZ9</accession>
<dbReference type="AlphaFoldDB" id="A0A345HCZ9"/>
<evidence type="ECO:0000313" key="3">
    <source>
        <dbReference type="Proteomes" id="UP000253951"/>
    </source>
</evidence>
<keyword evidence="3" id="KW-1185">Reference proteome</keyword>
<feature type="transmembrane region" description="Helical" evidence="1">
    <location>
        <begin position="12"/>
        <end position="35"/>
    </location>
</feature>
<dbReference type="Proteomes" id="UP000253951">
    <property type="component" value="Chromosome"/>
</dbReference>